<gene>
    <name evidence="2" type="ORF">PLICRDRAFT_47453</name>
</gene>
<name>A0A0C9T4C0_PLICR</name>
<feature type="region of interest" description="Disordered" evidence="1">
    <location>
        <begin position="34"/>
        <end position="56"/>
    </location>
</feature>
<reference evidence="2 3" key="1">
    <citation type="submission" date="2014-06" db="EMBL/GenBank/DDBJ databases">
        <title>Evolutionary Origins and Diversification of the Mycorrhizal Mutualists.</title>
        <authorList>
            <consortium name="DOE Joint Genome Institute"/>
            <consortium name="Mycorrhizal Genomics Consortium"/>
            <person name="Kohler A."/>
            <person name="Kuo A."/>
            <person name="Nagy L.G."/>
            <person name="Floudas D."/>
            <person name="Copeland A."/>
            <person name="Barry K.W."/>
            <person name="Cichocki N."/>
            <person name="Veneault-Fourrey C."/>
            <person name="LaButti K."/>
            <person name="Lindquist E.A."/>
            <person name="Lipzen A."/>
            <person name="Lundell T."/>
            <person name="Morin E."/>
            <person name="Murat C."/>
            <person name="Riley R."/>
            <person name="Ohm R."/>
            <person name="Sun H."/>
            <person name="Tunlid A."/>
            <person name="Henrissat B."/>
            <person name="Grigoriev I.V."/>
            <person name="Hibbett D.S."/>
            <person name="Martin F."/>
        </authorList>
    </citation>
    <scope>NUCLEOTIDE SEQUENCE [LARGE SCALE GENOMIC DNA]</scope>
    <source>
        <strain evidence="2 3">FD-325 SS-3</strain>
    </source>
</reference>
<dbReference type="Proteomes" id="UP000053263">
    <property type="component" value="Unassembled WGS sequence"/>
</dbReference>
<proteinExistence type="predicted"/>
<dbReference type="AlphaFoldDB" id="A0A0C9T4C0"/>
<evidence type="ECO:0000313" key="3">
    <source>
        <dbReference type="Proteomes" id="UP000053263"/>
    </source>
</evidence>
<evidence type="ECO:0000313" key="2">
    <source>
        <dbReference type="EMBL" id="KII82958.1"/>
    </source>
</evidence>
<accession>A0A0C9T4C0</accession>
<evidence type="ECO:0000256" key="1">
    <source>
        <dbReference type="SAM" id="MobiDB-lite"/>
    </source>
</evidence>
<dbReference type="HOGENOM" id="CLU_2856013_0_0_1"/>
<organism evidence="2 3">
    <name type="scientific">Plicaturopsis crispa FD-325 SS-3</name>
    <dbReference type="NCBI Taxonomy" id="944288"/>
    <lineage>
        <taxon>Eukaryota</taxon>
        <taxon>Fungi</taxon>
        <taxon>Dikarya</taxon>
        <taxon>Basidiomycota</taxon>
        <taxon>Agaricomycotina</taxon>
        <taxon>Agaricomycetes</taxon>
        <taxon>Agaricomycetidae</taxon>
        <taxon>Amylocorticiales</taxon>
        <taxon>Amylocorticiaceae</taxon>
        <taxon>Plicatura</taxon>
        <taxon>Plicaturopsis crispa</taxon>
    </lineage>
</organism>
<keyword evidence="3" id="KW-1185">Reference proteome</keyword>
<feature type="non-terminal residue" evidence="2">
    <location>
        <position position="1"/>
    </location>
</feature>
<protein>
    <submittedName>
        <fullName evidence="2">Uncharacterized protein</fullName>
    </submittedName>
</protein>
<dbReference type="EMBL" id="KN832592">
    <property type="protein sequence ID" value="KII82958.1"/>
    <property type="molecule type" value="Genomic_DNA"/>
</dbReference>
<sequence>MIVSTGRLRRQHWSSDVVDVVRLKAASRLRYRPPPRVRCPPPSISRSLHTTRGAGRSCQPVWWSH</sequence>